<evidence type="ECO:0000313" key="9">
    <source>
        <dbReference type="Proteomes" id="UP001347796"/>
    </source>
</evidence>
<dbReference type="Gene3D" id="3.30.2020.30">
    <property type="match status" value="1"/>
</dbReference>
<accession>A0AAN8K1Y6</accession>
<dbReference type="InterPro" id="IPR038492">
    <property type="entry name" value="GBBH-like_N_sf"/>
</dbReference>
<comment type="caution">
    <text evidence="8">The sequence shown here is derived from an EMBL/GenBank/DDBJ whole genome shotgun (WGS) entry which is preliminary data.</text>
</comment>
<dbReference type="GO" id="GO:0051213">
    <property type="term" value="F:dioxygenase activity"/>
    <property type="evidence" value="ECO:0007669"/>
    <property type="project" value="UniProtKB-KW"/>
</dbReference>
<dbReference type="Pfam" id="PF06155">
    <property type="entry name" value="GBBH-like_N"/>
    <property type="match status" value="1"/>
</dbReference>
<dbReference type="EMBL" id="JAZGQO010000007">
    <property type="protein sequence ID" value="KAK6182944.1"/>
    <property type="molecule type" value="Genomic_DNA"/>
</dbReference>
<evidence type="ECO:0000256" key="1">
    <source>
        <dbReference type="ARBA" id="ARBA00001954"/>
    </source>
</evidence>
<organism evidence="8 9">
    <name type="scientific">Patella caerulea</name>
    <name type="common">Rayed Mediterranean limpet</name>
    <dbReference type="NCBI Taxonomy" id="87958"/>
    <lineage>
        <taxon>Eukaryota</taxon>
        <taxon>Metazoa</taxon>
        <taxon>Spiralia</taxon>
        <taxon>Lophotrochozoa</taxon>
        <taxon>Mollusca</taxon>
        <taxon>Gastropoda</taxon>
        <taxon>Patellogastropoda</taxon>
        <taxon>Patelloidea</taxon>
        <taxon>Patellidae</taxon>
        <taxon>Patella</taxon>
    </lineage>
</organism>
<evidence type="ECO:0000256" key="3">
    <source>
        <dbReference type="ARBA" id="ARBA00022723"/>
    </source>
</evidence>
<comment type="similarity">
    <text evidence="2">Belongs to the gamma-BBH/TMLD family.</text>
</comment>
<dbReference type="Proteomes" id="UP001347796">
    <property type="component" value="Unassembled WGS sequence"/>
</dbReference>
<dbReference type="SUPFAM" id="SSF51197">
    <property type="entry name" value="Clavaminate synthase-like"/>
    <property type="match status" value="1"/>
</dbReference>
<name>A0AAN8K1Y6_PATCE</name>
<feature type="domain" description="Gamma-butyrobetaine hydroxylase-like N-terminal" evidence="7">
    <location>
        <begin position="95"/>
        <end position="173"/>
    </location>
</feature>
<evidence type="ECO:0000256" key="6">
    <source>
        <dbReference type="ARBA" id="ARBA00023004"/>
    </source>
</evidence>
<evidence type="ECO:0000256" key="5">
    <source>
        <dbReference type="ARBA" id="ARBA00023002"/>
    </source>
</evidence>
<dbReference type="InterPro" id="IPR042098">
    <property type="entry name" value="TauD-like_sf"/>
</dbReference>
<dbReference type="InterPro" id="IPR010376">
    <property type="entry name" value="GBBH-like_N"/>
</dbReference>
<comment type="cofactor">
    <cofactor evidence="1">
        <name>Fe(2+)</name>
        <dbReference type="ChEBI" id="CHEBI:29033"/>
    </cofactor>
</comment>
<keyword evidence="9" id="KW-1185">Reference proteome</keyword>
<dbReference type="FunFam" id="3.30.2020.30:FF:000002">
    <property type="entry name" value="Putative gamma-butyrobetaine dioxygenase"/>
    <property type="match status" value="1"/>
</dbReference>
<keyword evidence="5" id="KW-0560">Oxidoreductase</keyword>
<dbReference type="AlphaFoldDB" id="A0AAN8K1Y6"/>
<protein>
    <recommendedName>
        <fullName evidence="7">Gamma-butyrobetaine hydroxylase-like N-terminal domain-containing protein</fullName>
    </recommendedName>
</protein>
<keyword evidence="4" id="KW-0223">Dioxygenase</keyword>
<reference evidence="8 9" key="1">
    <citation type="submission" date="2024-01" db="EMBL/GenBank/DDBJ databases">
        <title>The genome of the rayed Mediterranean limpet Patella caerulea (Linnaeus, 1758).</title>
        <authorList>
            <person name="Anh-Thu Weber A."/>
            <person name="Halstead-Nussloch G."/>
        </authorList>
    </citation>
    <scope>NUCLEOTIDE SEQUENCE [LARGE SCALE GENOMIC DNA]</scope>
    <source>
        <strain evidence="8">AATW-2023a</strain>
        <tissue evidence="8">Whole specimen</tissue>
    </source>
</reference>
<gene>
    <name evidence="8" type="ORF">SNE40_010514</name>
</gene>
<sequence>MKLQPLGNTRKLFQNLWQIKAANDIGWNCHSTRFYSFRHRISGVQSLFDRSLILPTGTRKECTNHFNRKYRNFQNLCFRQLQTSQTEVKQPVKATLQQDGKIVAIDWSKDESSKFHSVWLRHNCQCRRCIQEGSGQRIFDSSEISHELNLQSIEVKDSVVHFKWSDVSNHDGEISLDYLQTNCYSPSSIKNRYSAVQINKLAKEIPVVNYTDVVKKKEELYRWLHLVNEYGICLLKDVPAEDKAVLAVADLIGPIQETNYGKASIYTYIDSFCLFVKRLN</sequence>
<dbReference type="GO" id="GO:0046872">
    <property type="term" value="F:metal ion binding"/>
    <property type="evidence" value="ECO:0007669"/>
    <property type="project" value="UniProtKB-KW"/>
</dbReference>
<dbReference type="Gene3D" id="3.60.130.10">
    <property type="entry name" value="Clavaminate synthase-like"/>
    <property type="match status" value="1"/>
</dbReference>
<proteinExistence type="inferred from homology"/>
<keyword evidence="6" id="KW-0408">Iron</keyword>
<evidence type="ECO:0000256" key="4">
    <source>
        <dbReference type="ARBA" id="ARBA00022964"/>
    </source>
</evidence>
<evidence type="ECO:0000259" key="7">
    <source>
        <dbReference type="Pfam" id="PF06155"/>
    </source>
</evidence>
<evidence type="ECO:0000313" key="8">
    <source>
        <dbReference type="EMBL" id="KAK6182944.1"/>
    </source>
</evidence>
<keyword evidence="3" id="KW-0479">Metal-binding</keyword>
<evidence type="ECO:0000256" key="2">
    <source>
        <dbReference type="ARBA" id="ARBA00008654"/>
    </source>
</evidence>